<accession>A0A9P6T5N8</accession>
<protein>
    <submittedName>
        <fullName evidence="2">Uncharacterized protein</fullName>
    </submittedName>
</protein>
<evidence type="ECO:0000313" key="2">
    <source>
        <dbReference type="EMBL" id="KAG0139554.1"/>
    </source>
</evidence>
<evidence type="ECO:0000313" key="3">
    <source>
        <dbReference type="Proteomes" id="UP000886653"/>
    </source>
</evidence>
<name>A0A9P6T5N8_9BASI</name>
<proteinExistence type="predicted"/>
<gene>
    <name evidence="2" type="ORF">CROQUDRAFT_666335</name>
</gene>
<keyword evidence="3" id="KW-1185">Reference proteome</keyword>
<comment type="caution">
    <text evidence="2">The sequence shown here is derived from an EMBL/GenBank/DDBJ whole genome shotgun (WGS) entry which is preliminary data.</text>
</comment>
<feature type="chain" id="PRO_5040364669" evidence="1">
    <location>
        <begin position="25"/>
        <end position="61"/>
    </location>
</feature>
<dbReference type="EMBL" id="MU167564">
    <property type="protein sequence ID" value="KAG0139554.1"/>
    <property type="molecule type" value="Genomic_DNA"/>
</dbReference>
<sequence length="61" mass="6659">MFVSVPLLRGCMFLCLFLAMSVSSLPVGNEFNRRSGKVNKRAHIKFKPEVGGIVATGFWGG</sequence>
<feature type="signal peptide" evidence="1">
    <location>
        <begin position="1"/>
        <end position="24"/>
    </location>
</feature>
<evidence type="ECO:0000256" key="1">
    <source>
        <dbReference type="SAM" id="SignalP"/>
    </source>
</evidence>
<feature type="non-terminal residue" evidence="2">
    <location>
        <position position="61"/>
    </location>
</feature>
<dbReference type="Proteomes" id="UP000886653">
    <property type="component" value="Unassembled WGS sequence"/>
</dbReference>
<keyword evidence="1" id="KW-0732">Signal</keyword>
<organism evidence="2 3">
    <name type="scientific">Cronartium quercuum f. sp. fusiforme G11</name>
    <dbReference type="NCBI Taxonomy" id="708437"/>
    <lineage>
        <taxon>Eukaryota</taxon>
        <taxon>Fungi</taxon>
        <taxon>Dikarya</taxon>
        <taxon>Basidiomycota</taxon>
        <taxon>Pucciniomycotina</taxon>
        <taxon>Pucciniomycetes</taxon>
        <taxon>Pucciniales</taxon>
        <taxon>Coleosporiaceae</taxon>
        <taxon>Cronartium</taxon>
    </lineage>
</organism>
<reference evidence="2" key="1">
    <citation type="submission" date="2013-11" db="EMBL/GenBank/DDBJ databases">
        <title>Genome sequence of the fusiform rust pathogen reveals effectors for host alternation and coevolution with pine.</title>
        <authorList>
            <consortium name="DOE Joint Genome Institute"/>
            <person name="Smith K."/>
            <person name="Pendleton A."/>
            <person name="Kubisiak T."/>
            <person name="Anderson C."/>
            <person name="Salamov A."/>
            <person name="Aerts A."/>
            <person name="Riley R."/>
            <person name="Clum A."/>
            <person name="Lindquist E."/>
            <person name="Ence D."/>
            <person name="Campbell M."/>
            <person name="Kronenberg Z."/>
            <person name="Feau N."/>
            <person name="Dhillon B."/>
            <person name="Hamelin R."/>
            <person name="Burleigh J."/>
            <person name="Smith J."/>
            <person name="Yandell M."/>
            <person name="Nelson C."/>
            <person name="Grigoriev I."/>
            <person name="Davis J."/>
        </authorList>
    </citation>
    <scope>NUCLEOTIDE SEQUENCE</scope>
    <source>
        <strain evidence="2">G11</strain>
    </source>
</reference>
<dbReference type="AlphaFoldDB" id="A0A9P6T5N8"/>